<protein>
    <submittedName>
        <fullName evidence="2">Uncharacterized protein</fullName>
    </submittedName>
</protein>
<dbReference type="EMBL" id="GL377567">
    <property type="protein sequence ID" value="EFJ35890.1"/>
    <property type="molecule type" value="Genomic_DNA"/>
</dbReference>
<evidence type="ECO:0000313" key="3">
    <source>
        <dbReference type="Proteomes" id="UP000001514"/>
    </source>
</evidence>
<dbReference type="InParanoid" id="D8QUL1"/>
<evidence type="ECO:0000256" key="1">
    <source>
        <dbReference type="SAM" id="MobiDB-lite"/>
    </source>
</evidence>
<dbReference type="Gramene" id="EFJ35890">
    <property type="protein sequence ID" value="EFJ35890"/>
    <property type="gene ID" value="SELMODRAFT_404204"/>
</dbReference>
<reference evidence="2 3" key="1">
    <citation type="journal article" date="2011" name="Science">
        <title>The Selaginella genome identifies genetic changes associated with the evolution of vascular plants.</title>
        <authorList>
            <person name="Banks J.A."/>
            <person name="Nishiyama T."/>
            <person name="Hasebe M."/>
            <person name="Bowman J.L."/>
            <person name="Gribskov M."/>
            <person name="dePamphilis C."/>
            <person name="Albert V.A."/>
            <person name="Aono N."/>
            <person name="Aoyama T."/>
            <person name="Ambrose B.A."/>
            <person name="Ashton N.W."/>
            <person name="Axtell M.J."/>
            <person name="Barker E."/>
            <person name="Barker M.S."/>
            <person name="Bennetzen J.L."/>
            <person name="Bonawitz N.D."/>
            <person name="Chapple C."/>
            <person name="Cheng C."/>
            <person name="Correa L.G."/>
            <person name="Dacre M."/>
            <person name="DeBarry J."/>
            <person name="Dreyer I."/>
            <person name="Elias M."/>
            <person name="Engstrom E.M."/>
            <person name="Estelle M."/>
            <person name="Feng L."/>
            <person name="Finet C."/>
            <person name="Floyd S.K."/>
            <person name="Frommer W.B."/>
            <person name="Fujita T."/>
            <person name="Gramzow L."/>
            <person name="Gutensohn M."/>
            <person name="Harholt J."/>
            <person name="Hattori M."/>
            <person name="Heyl A."/>
            <person name="Hirai T."/>
            <person name="Hiwatashi Y."/>
            <person name="Ishikawa M."/>
            <person name="Iwata M."/>
            <person name="Karol K.G."/>
            <person name="Koehler B."/>
            <person name="Kolukisaoglu U."/>
            <person name="Kubo M."/>
            <person name="Kurata T."/>
            <person name="Lalonde S."/>
            <person name="Li K."/>
            <person name="Li Y."/>
            <person name="Litt A."/>
            <person name="Lyons E."/>
            <person name="Manning G."/>
            <person name="Maruyama T."/>
            <person name="Michael T.P."/>
            <person name="Mikami K."/>
            <person name="Miyazaki S."/>
            <person name="Morinaga S."/>
            <person name="Murata T."/>
            <person name="Mueller-Roeber B."/>
            <person name="Nelson D.R."/>
            <person name="Obara M."/>
            <person name="Oguri Y."/>
            <person name="Olmstead R.G."/>
            <person name="Onodera N."/>
            <person name="Petersen B.L."/>
            <person name="Pils B."/>
            <person name="Prigge M."/>
            <person name="Rensing S.A."/>
            <person name="Riano-Pachon D.M."/>
            <person name="Roberts A.W."/>
            <person name="Sato Y."/>
            <person name="Scheller H.V."/>
            <person name="Schulz B."/>
            <person name="Schulz C."/>
            <person name="Shakirov E.V."/>
            <person name="Shibagaki N."/>
            <person name="Shinohara N."/>
            <person name="Shippen D.E."/>
            <person name="Soerensen I."/>
            <person name="Sotooka R."/>
            <person name="Sugimoto N."/>
            <person name="Sugita M."/>
            <person name="Sumikawa N."/>
            <person name="Tanurdzic M."/>
            <person name="Theissen G."/>
            <person name="Ulvskov P."/>
            <person name="Wakazuki S."/>
            <person name="Weng J.K."/>
            <person name="Willats W.W."/>
            <person name="Wipf D."/>
            <person name="Wolf P.G."/>
            <person name="Yang L."/>
            <person name="Zimmer A.D."/>
            <person name="Zhu Q."/>
            <person name="Mitros T."/>
            <person name="Hellsten U."/>
            <person name="Loque D."/>
            <person name="Otillar R."/>
            <person name="Salamov A."/>
            <person name="Schmutz J."/>
            <person name="Shapiro H."/>
            <person name="Lindquist E."/>
            <person name="Lucas S."/>
            <person name="Rokhsar D."/>
            <person name="Grigoriev I.V."/>
        </authorList>
    </citation>
    <scope>NUCLEOTIDE SEQUENCE [LARGE SCALE GENOMIC DNA]</scope>
</reference>
<accession>D8QUL1</accession>
<sequence length="233" mass="25006">MGRTSTAKFADLRLRPPPQRHRGAGSLRSMQNLVSDDDLGVERDAAGGAGDPPGHGRGGRRDHGENAQSGHIADAASKMALHNFITVMILGYCQTLSLSSHGLFLIICPPMPGPGMFATSSVWSTEMVKVRDDTRDSGAVSIDPGQELREWILHSEDGLGEGGLCVEVLLIEAIGKSHVHRDELEANVVAIIHRIVLALPGLLQGFVDAISVDDSEERKLAGEIDDWNDMSLC</sequence>
<dbReference type="Proteomes" id="UP000001514">
    <property type="component" value="Unassembled WGS sequence"/>
</dbReference>
<feature type="region of interest" description="Disordered" evidence="1">
    <location>
        <begin position="1"/>
        <end position="69"/>
    </location>
</feature>
<keyword evidence="3" id="KW-1185">Reference proteome</keyword>
<dbReference type="AlphaFoldDB" id="D8QUL1"/>
<feature type="compositionally biased region" description="Gly residues" evidence="1">
    <location>
        <begin position="47"/>
        <end position="56"/>
    </location>
</feature>
<dbReference type="KEGG" id="smo:SELMODRAFT_404204"/>
<organism evidence="3">
    <name type="scientific">Selaginella moellendorffii</name>
    <name type="common">Spikemoss</name>
    <dbReference type="NCBI Taxonomy" id="88036"/>
    <lineage>
        <taxon>Eukaryota</taxon>
        <taxon>Viridiplantae</taxon>
        <taxon>Streptophyta</taxon>
        <taxon>Embryophyta</taxon>
        <taxon>Tracheophyta</taxon>
        <taxon>Lycopodiopsida</taxon>
        <taxon>Selaginellales</taxon>
        <taxon>Selaginellaceae</taxon>
        <taxon>Selaginella</taxon>
    </lineage>
</organism>
<evidence type="ECO:0000313" key="2">
    <source>
        <dbReference type="EMBL" id="EFJ35890.1"/>
    </source>
</evidence>
<name>D8QUL1_SELML</name>
<dbReference type="HOGENOM" id="CLU_1191611_0_0_1"/>
<gene>
    <name evidence="2" type="ORF">SELMODRAFT_404204</name>
</gene>
<proteinExistence type="predicted"/>